<dbReference type="EMBL" id="JBAKAX010000022">
    <property type="protein sequence ID" value="MEL0605792.1"/>
    <property type="molecule type" value="Genomic_DNA"/>
</dbReference>
<organism evidence="1 2">
    <name type="scientific">Pseudoalteromonas undina</name>
    <dbReference type="NCBI Taxonomy" id="43660"/>
    <lineage>
        <taxon>Bacteria</taxon>
        <taxon>Pseudomonadati</taxon>
        <taxon>Pseudomonadota</taxon>
        <taxon>Gammaproteobacteria</taxon>
        <taxon>Alteromonadales</taxon>
        <taxon>Pseudoalteromonadaceae</taxon>
        <taxon>Pseudoalteromonas</taxon>
    </lineage>
</organism>
<comment type="caution">
    <text evidence="1">The sequence shown here is derived from an EMBL/GenBank/DDBJ whole genome shotgun (WGS) entry which is preliminary data.</text>
</comment>
<dbReference type="Proteomes" id="UP001374952">
    <property type="component" value="Unassembled WGS sequence"/>
</dbReference>
<proteinExistence type="predicted"/>
<reference evidence="1" key="1">
    <citation type="submission" date="2024-02" db="EMBL/GenBank/DDBJ databases">
        <title>Bacteria isolated from the canopy kelp, Nereocystis luetkeana.</title>
        <authorList>
            <person name="Pfister C.A."/>
            <person name="Younker I.T."/>
            <person name="Light S.H."/>
        </authorList>
    </citation>
    <scope>NUCLEOTIDE SEQUENCE</scope>
    <source>
        <strain evidence="1">TN.2.01</strain>
    </source>
</reference>
<protein>
    <submittedName>
        <fullName evidence="1">Uncharacterized protein</fullName>
    </submittedName>
</protein>
<keyword evidence="2" id="KW-1185">Reference proteome</keyword>
<evidence type="ECO:0000313" key="2">
    <source>
        <dbReference type="Proteomes" id="UP001374952"/>
    </source>
</evidence>
<gene>
    <name evidence="1" type="ORF">V6250_16590</name>
</gene>
<evidence type="ECO:0000313" key="1">
    <source>
        <dbReference type="EMBL" id="MEL0605792.1"/>
    </source>
</evidence>
<name>A0ACC6R817_9GAMM</name>
<accession>A0ACC6R817</accession>
<sequence length="394" mass="46024">MIRVDFTCREELLARYTDLVINPLEEKCLDLLNRVPKPYSDNLRDLITGEGLKELILLSPDKLILKIDEFYSLVPILAERYCLEYSLSALNLEPEFLDMNISTKASKSLIQAYKEEVINQLNDLLNIEESVVIFDVISSLKSTNVASEIKKYLNRLNNFKSGNYLLNKKELGLFDNWVHELAIVFDYDSMAKKFASELTKELDINICPYCNYEDTETFGDDICTTRPDLDHFHPKAKFPFLSLTLSNLLPAGEKCNQKYKRNRVMLDYRNPYIDGISDNTLFDFEYPPDQRATVQNLVVKVNDDKNFSKNFELFNFKNLYNKKDIKETFVDIFTRNKFIMCLDKSDYEKKLSDVKAIHHDLNVDLTVPIKDRRLQKFKIDTLRKVTGRKFSPIK</sequence>